<dbReference type="HOGENOM" id="CLU_054539_0_0_7"/>
<dbReference type="GO" id="GO:0016491">
    <property type="term" value="F:oxidoreductase activity"/>
    <property type="evidence" value="ECO:0007669"/>
    <property type="project" value="UniProtKB-KW"/>
</dbReference>
<dbReference type="STRING" id="1184267.A11Q_1266"/>
<dbReference type="RefSeq" id="WP_015469972.1">
    <property type="nucleotide sequence ID" value="NC_020813.1"/>
</dbReference>
<evidence type="ECO:0000256" key="2">
    <source>
        <dbReference type="ARBA" id="ARBA00006214"/>
    </source>
</evidence>
<dbReference type="OrthoDB" id="224010at2"/>
<evidence type="ECO:0000256" key="8">
    <source>
        <dbReference type="ARBA" id="ARBA00023157"/>
    </source>
</evidence>
<evidence type="ECO:0000313" key="12">
    <source>
        <dbReference type="EMBL" id="AGH95482.1"/>
    </source>
</evidence>
<dbReference type="PATRIC" id="fig|1184267.3.peg.1284"/>
<feature type="transmembrane region" description="Helical" evidence="10">
    <location>
        <begin position="100"/>
        <end position="120"/>
    </location>
</feature>
<dbReference type="GO" id="GO:0048038">
    <property type="term" value="F:quinone binding"/>
    <property type="evidence" value="ECO:0007669"/>
    <property type="project" value="UniProtKB-KW"/>
</dbReference>
<evidence type="ECO:0000259" key="11">
    <source>
        <dbReference type="SMART" id="SM00756"/>
    </source>
</evidence>
<keyword evidence="8" id="KW-1015">Disulfide bond</keyword>
<dbReference type="SMART" id="SM00756">
    <property type="entry name" value="VKc"/>
    <property type="match status" value="1"/>
</dbReference>
<feature type="transmembrane region" description="Helical" evidence="10">
    <location>
        <begin position="126"/>
        <end position="143"/>
    </location>
</feature>
<evidence type="ECO:0000256" key="3">
    <source>
        <dbReference type="ARBA" id="ARBA00022692"/>
    </source>
</evidence>
<dbReference type="eggNOG" id="COG1651">
    <property type="taxonomic scope" value="Bacteria"/>
</dbReference>
<evidence type="ECO:0000256" key="5">
    <source>
        <dbReference type="ARBA" id="ARBA00022989"/>
    </source>
</evidence>
<keyword evidence="6" id="KW-0560">Oxidoreductase</keyword>
<keyword evidence="3 10" id="KW-0812">Transmembrane</keyword>
<dbReference type="InterPro" id="IPR036249">
    <property type="entry name" value="Thioredoxin-like_sf"/>
</dbReference>
<evidence type="ECO:0000256" key="1">
    <source>
        <dbReference type="ARBA" id="ARBA00004141"/>
    </source>
</evidence>
<name>M4V7Y0_9BACT</name>
<evidence type="ECO:0000256" key="9">
    <source>
        <dbReference type="ARBA" id="ARBA00023284"/>
    </source>
</evidence>
<evidence type="ECO:0000256" key="7">
    <source>
        <dbReference type="ARBA" id="ARBA00023136"/>
    </source>
</evidence>
<dbReference type="Pfam" id="PF07884">
    <property type="entry name" value="VKOR"/>
    <property type="match status" value="1"/>
</dbReference>
<keyword evidence="5 10" id="KW-1133">Transmembrane helix</keyword>
<evidence type="ECO:0000313" key="13">
    <source>
        <dbReference type="Proteomes" id="UP000012040"/>
    </source>
</evidence>
<dbReference type="KEGG" id="bex:A11Q_1266"/>
<reference evidence="12 13" key="1">
    <citation type="journal article" date="2013" name="ISME J.">
        <title>By their genes ye shall know them: genomic signatures of predatory bacteria.</title>
        <authorList>
            <person name="Pasternak Z."/>
            <person name="Pietrokovski S."/>
            <person name="Rotem O."/>
            <person name="Gophna U."/>
            <person name="Lurie-Weinberger M.N."/>
            <person name="Jurkevitch E."/>
        </authorList>
    </citation>
    <scope>NUCLEOTIDE SEQUENCE [LARGE SCALE GENOMIC DNA]</scope>
    <source>
        <strain evidence="12 13">JSS</strain>
    </source>
</reference>
<proteinExistence type="inferred from homology"/>
<keyword evidence="4" id="KW-0874">Quinone</keyword>
<protein>
    <submittedName>
        <fullName evidence="12">Thiol:disulfide interchange protein dsbA</fullName>
    </submittedName>
</protein>
<keyword evidence="13" id="KW-1185">Reference proteome</keyword>
<feature type="transmembrane region" description="Helical" evidence="10">
    <location>
        <begin position="7"/>
        <end position="28"/>
    </location>
</feature>
<gene>
    <name evidence="12" type="ORF">A11Q_1266</name>
</gene>
<feature type="domain" description="Vitamin K epoxide reductase" evidence="11">
    <location>
        <begin position="1"/>
        <end position="143"/>
    </location>
</feature>
<dbReference type="eggNOG" id="COG4243">
    <property type="taxonomic scope" value="Bacteria"/>
</dbReference>
<evidence type="ECO:0000256" key="4">
    <source>
        <dbReference type="ARBA" id="ARBA00022719"/>
    </source>
</evidence>
<dbReference type="EMBL" id="CP003537">
    <property type="protein sequence ID" value="AGH95482.1"/>
    <property type="molecule type" value="Genomic_DNA"/>
</dbReference>
<dbReference type="Gene3D" id="1.20.1440.130">
    <property type="entry name" value="VKOR domain"/>
    <property type="match status" value="1"/>
</dbReference>
<keyword evidence="7 10" id="KW-0472">Membrane</keyword>
<dbReference type="Pfam" id="PF01323">
    <property type="entry name" value="DSBA"/>
    <property type="match status" value="1"/>
</dbReference>
<evidence type="ECO:0000256" key="6">
    <source>
        <dbReference type="ARBA" id="ARBA00023002"/>
    </source>
</evidence>
<dbReference type="GO" id="GO:0016020">
    <property type="term" value="C:membrane"/>
    <property type="evidence" value="ECO:0007669"/>
    <property type="project" value="UniProtKB-SubCell"/>
</dbReference>
<dbReference type="InterPro" id="IPR001853">
    <property type="entry name" value="DSBA-like_thioredoxin_dom"/>
</dbReference>
<feature type="transmembrane region" description="Helical" evidence="10">
    <location>
        <begin position="164"/>
        <end position="182"/>
    </location>
</feature>
<dbReference type="Proteomes" id="UP000012040">
    <property type="component" value="Chromosome"/>
</dbReference>
<feature type="transmembrane region" description="Helical" evidence="10">
    <location>
        <begin position="59"/>
        <end position="80"/>
    </location>
</feature>
<sequence>MTKKSNLLLVSLLITIGLFIYLTIHHYALKIGLGGNSLCAISSALNCDAAATSSFAEVLGLPIALLGTAFHVILFLFVLLNRVGLIDSSAQLQKTVRGMLILSAVTSVVMAIVSAIFIRVLCPFCAGTYVFSVINLILGWNIIKDFDSSDFSWGSYFGEYKAHVIALAAIPALTWAVNGMILDNYGISEIKKRIPERLAAWNASPVQKFDASVGLTNQVENPRITLVEFADFKCPHCKTASQTIDVFLKGKSDIHFTYKPYPLDGTCNDNVSFKGDGSRCLMAAYTLCAEKIAKKGWDVHHWLFENQRDIIDLTDATKLLPTFQKEYGLVPDEMTACADSTEIYEAIRKSAQEGAAAQVEGTPTIFMNGKKLPWGQFLDILKAAAAY</sequence>
<dbReference type="Gene3D" id="3.40.30.10">
    <property type="entry name" value="Glutaredoxin"/>
    <property type="match status" value="1"/>
</dbReference>
<dbReference type="SUPFAM" id="SSF52833">
    <property type="entry name" value="Thioredoxin-like"/>
    <property type="match status" value="1"/>
</dbReference>
<dbReference type="InterPro" id="IPR038354">
    <property type="entry name" value="VKOR_sf"/>
</dbReference>
<accession>M4V7Y0</accession>
<comment type="similarity">
    <text evidence="2">Belongs to the VKOR family.</text>
</comment>
<evidence type="ECO:0000256" key="10">
    <source>
        <dbReference type="SAM" id="Phobius"/>
    </source>
</evidence>
<comment type="subcellular location">
    <subcellularLocation>
        <location evidence="1">Membrane</location>
        <topology evidence="1">Multi-pass membrane protein</topology>
    </subcellularLocation>
</comment>
<dbReference type="InterPro" id="IPR012932">
    <property type="entry name" value="VKOR"/>
</dbReference>
<dbReference type="AlphaFoldDB" id="M4V7Y0"/>
<keyword evidence="9" id="KW-0676">Redox-active center</keyword>
<dbReference type="CDD" id="cd12920">
    <property type="entry name" value="VKOR_3"/>
    <property type="match status" value="1"/>
</dbReference>
<organism evidence="12 13">
    <name type="scientific">Pseudobdellovibrio exovorus JSS</name>
    <dbReference type="NCBI Taxonomy" id="1184267"/>
    <lineage>
        <taxon>Bacteria</taxon>
        <taxon>Pseudomonadati</taxon>
        <taxon>Bdellovibrionota</taxon>
        <taxon>Bdellovibrionia</taxon>
        <taxon>Bdellovibrionales</taxon>
        <taxon>Pseudobdellovibrionaceae</taxon>
        <taxon>Pseudobdellovibrio</taxon>
    </lineage>
</organism>